<dbReference type="EMBL" id="OZ075125">
    <property type="protein sequence ID" value="CAL4933916.1"/>
    <property type="molecule type" value="Genomic_DNA"/>
</dbReference>
<evidence type="ECO:0000313" key="8">
    <source>
        <dbReference type="Proteomes" id="UP001497457"/>
    </source>
</evidence>
<accession>A0ABC8XW32</accession>
<feature type="repeat" description="PPR" evidence="4">
    <location>
        <begin position="320"/>
        <end position="354"/>
    </location>
</feature>
<feature type="compositionally biased region" description="Low complexity" evidence="5">
    <location>
        <begin position="32"/>
        <end position="45"/>
    </location>
</feature>
<dbReference type="InterPro" id="IPR002885">
    <property type="entry name" value="PPR_rpt"/>
</dbReference>
<sequence>MPFRPRIPLRLLLPHLQRLPTCPPAPQRRPLSYSPSSAALSAAATESEEEAVVGRDAPLAPPRSGGAGGAPPGSGWARLGAAGEDGAELERKASIAARFRLCHELLWQRRWREMRAELAQMVGEQGPDSASTLCDILSNGFREWDSISIVWDALAKSYAKAQMIDDALYVLGEMSSLNMQISAPTYDSLLYSLRNTDMALEIFEKMESCGVSPSDYSHSILVDGLCKQDKIGEALSFLQEARKEGKFKPLEMTFNILMSALCNCGSIQDAKSIFCLMLRYGLNPNRYTYSTIIHGLCKVGSIREAFDIFQSVTEEGMELDTVTYNSLINGFRLHGHTREIPKMIEMMRKQGVEPDLVTYTILIAGHCEGGDVEKGMQIRKDILDQGLELNIVTYSVLMNALFKKGLFYEVENLLREICSIGLDMDVVAYSILIHGYCKLGEIGRALQVCNVMCSSQRVMPTSLNHVSILLGLCKKGFLDVARLYLENVATKYQPADVVLYNVVIDGYAKVGDISNSVRLYDQIIVDGMCPTIVTCNSLLYCYCKIGDLHAAESYFRAIHISGLQPTIVTYTTLMDAFSEAGKVNAMLSVFKEMTGKGVKPNAITYSVVVKGLCKQLMFHDAWNVLDDMYRQGLNADPIPYNTLIQGFCEAQDIKMAFHIYELMKWNWSPSENRTLVP</sequence>
<evidence type="ECO:0000256" key="2">
    <source>
        <dbReference type="ARBA" id="ARBA00022737"/>
    </source>
</evidence>
<proteinExistence type="inferred from homology"/>
<dbReference type="Pfam" id="PF13041">
    <property type="entry name" value="PPR_2"/>
    <property type="match status" value="4"/>
</dbReference>
<feature type="repeat" description="PPR" evidence="4">
    <location>
        <begin position="390"/>
        <end position="424"/>
    </location>
</feature>
<dbReference type="Proteomes" id="UP001497457">
    <property type="component" value="Chromosome 15b"/>
</dbReference>
<evidence type="ECO:0000313" key="7">
    <source>
        <dbReference type="EMBL" id="CAL4933916.1"/>
    </source>
</evidence>
<feature type="repeat" description="PPR" evidence="4">
    <location>
        <begin position="601"/>
        <end position="635"/>
    </location>
</feature>
<evidence type="ECO:0000256" key="5">
    <source>
        <dbReference type="SAM" id="MobiDB-lite"/>
    </source>
</evidence>
<keyword evidence="8" id="KW-1185">Reference proteome</keyword>
<feature type="domain" description="Pentatricopeptide repeat-containing protein-mitochondrial" evidence="6">
    <location>
        <begin position="415"/>
        <end position="522"/>
    </location>
</feature>
<feature type="repeat" description="PPR" evidence="4">
    <location>
        <begin position="496"/>
        <end position="530"/>
    </location>
</feature>
<name>A0ABC8XW32_9POAL</name>
<dbReference type="Pfam" id="PF01535">
    <property type="entry name" value="PPR"/>
    <property type="match status" value="2"/>
</dbReference>
<dbReference type="PANTHER" id="PTHR47936:SF1">
    <property type="entry name" value="PENTATRICOPEPTIDE REPEAT-CONTAINING PROTEIN GUN1, CHLOROPLASTIC"/>
    <property type="match status" value="1"/>
</dbReference>
<evidence type="ECO:0000256" key="1">
    <source>
        <dbReference type="ARBA" id="ARBA00007626"/>
    </source>
</evidence>
<keyword evidence="2" id="KW-0677">Repeat</keyword>
<dbReference type="InterPro" id="IPR011990">
    <property type="entry name" value="TPR-like_helical_dom_sf"/>
</dbReference>
<feature type="repeat" description="PPR" evidence="4">
    <location>
        <begin position="425"/>
        <end position="459"/>
    </location>
</feature>
<feature type="repeat" description="PPR" evidence="4">
    <location>
        <begin position="531"/>
        <end position="565"/>
    </location>
</feature>
<feature type="repeat" description="PPR" evidence="4">
    <location>
        <begin position="355"/>
        <end position="389"/>
    </location>
</feature>
<evidence type="ECO:0000256" key="3">
    <source>
        <dbReference type="ARBA" id="ARBA00022946"/>
    </source>
</evidence>
<feature type="region of interest" description="Disordered" evidence="5">
    <location>
        <begin position="23"/>
        <end position="79"/>
    </location>
</feature>
<reference evidence="7" key="1">
    <citation type="submission" date="2024-10" db="EMBL/GenBank/DDBJ databases">
        <authorList>
            <person name="Ryan C."/>
        </authorList>
    </citation>
    <scope>NUCLEOTIDE SEQUENCE [LARGE SCALE GENOMIC DNA]</scope>
</reference>
<feature type="repeat" description="PPR" evidence="4">
    <location>
        <begin position="636"/>
        <end position="666"/>
    </location>
</feature>
<dbReference type="PANTHER" id="PTHR47936">
    <property type="entry name" value="PPR_LONG DOMAIN-CONTAINING PROTEIN"/>
    <property type="match status" value="1"/>
</dbReference>
<organism evidence="7 8">
    <name type="scientific">Urochloa decumbens</name>
    <dbReference type="NCBI Taxonomy" id="240449"/>
    <lineage>
        <taxon>Eukaryota</taxon>
        <taxon>Viridiplantae</taxon>
        <taxon>Streptophyta</taxon>
        <taxon>Embryophyta</taxon>
        <taxon>Tracheophyta</taxon>
        <taxon>Spermatophyta</taxon>
        <taxon>Magnoliopsida</taxon>
        <taxon>Liliopsida</taxon>
        <taxon>Poales</taxon>
        <taxon>Poaceae</taxon>
        <taxon>PACMAD clade</taxon>
        <taxon>Panicoideae</taxon>
        <taxon>Panicodae</taxon>
        <taxon>Paniceae</taxon>
        <taxon>Melinidinae</taxon>
        <taxon>Urochloa</taxon>
    </lineage>
</organism>
<feature type="repeat" description="PPR" evidence="4">
    <location>
        <begin position="566"/>
        <end position="600"/>
    </location>
</feature>
<feature type="repeat" description="PPR" evidence="4">
    <location>
        <begin position="250"/>
        <end position="284"/>
    </location>
</feature>
<keyword evidence="3" id="KW-0809">Transit peptide</keyword>
<dbReference type="Pfam" id="PF13812">
    <property type="entry name" value="PPR_3"/>
    <property type="match status" value="1"/>
</dbReference>
<dbReference type="NCBIfam" id="TIGR00756">
    <property type="entry name" value="PPR"/>
    <property type="match status" value="12"/>
</dbReference>
<dbReference type="PROSITE" id="PS51375">
    <property type="entry name" value="PPR"/>
    <property type="match status" value="11"/>
</dbReference>
<evidence type="ECO:0000259" key="6">
    <source>
        <dbReference type="Pfam" id="PF23276"/>
    </source>
</evidence>
<dbReference type="Gene3D" id="1.25.40.10">
    <property type="entry name" value="Tetratricopeptide repeat domain"/>
    <property type="match status" value="6"/>
</dbReference>
<comment type="similarity">
    <text evidence="1">Belongs to the PPR family. P subfamily.</text>
</comment>
<dbReference type="AlphaFoldDB" id="A0ABC8XW32"/>
<dbReference type="InterPro" id="IPR057027">
    <property type="entry name" value="TPR_mt"/>
</dbReference>
<protein>
    <recommendedName>
        <fullName evidence="6">Pentatricopeptide repeat-containing protein-mitochondrial domain-containing protein</fullName>
    </recommendedName>
</protein>
<feature type="repeat" description="PPR" evidence="4">
    <location>
        <begin position="285"/>
        <end position="319"/>
    </location>
</feature>
<evidence type="ECO:0000256" key="4">
    <source>
        <dbReference type="PROSITE-ProRule" id="PRU00708"/>
    </source>
</evidence>
<dbReference type="Pfam" id="PF23276">
    <property type="entry name" value="TPR_24"/>
    <property type="match status" value="1"/>
</dbReference>
<gene>
    <name evidence="7" type="ORF">URODEC1_LOCUS28386</name>
</gene>